<gene>
    <name evidence="2" type="ORF">BV898_11324</name>
</gene>
<reference evidence="3" key="1">
    <citation type="submission" date="2017-01" db="EMBL/GenBank/DDBJ databases">
        <title>Comparative genomics of anhydrobiosis in the tardigrade Hypsibius dujardini.</title>
        <authorList>
            <person name="Yoshida Y."/>
            <person name="Koutsovoulos G."/>
            <person name="Laetsch D."/>
            <person name="Stevens L."/>
            <person name="Kumar S."/>
            <person name="Horikawa D."/>
            <person name="Ishino K."/>
            <person name="Komine S."/>
            <person name="Tomita M."/>
            <person name="Blaxter M."/>
            <person name="Arakawa K."/>
        </authorList>
    </citation>
    <scope>NUCLEOTIDE SEQUENCE [LARGE SCALE GENOMIC DNA]</scope>
    <source>
        <strain evidence="3">Z151</strain>
    </source>
</reference>
<feature type="region of interest" description="Disordered" evidence="1">
    <location>
        <begin position="1"/>
        <end position="48"/>
    </location>
</feature>
<accession>A0A1W0WH27</accession>
<evidence type="ECO:0000256" key="1">
    <source>
        <dbReference type="SAM" id="MobiDB-lite"/>
    </source>
</evidence>
<feature type="compositionally biased region" description="Basic and acidic residues" evidence="1">
    <location>
        <begin position="24"/>
        <end position="39"/>
    </location>
</feature>
<evidence type="ECO:0000313" key="3">
    <source>
        <dbReference type="Proteomes" id="UP000192578"/>
    </source>
</evidence>
<evidence type="ECO:0000313" key="2">
    <source>
        <dbReference type="EMBL" id="OQV14482.1"/>
    </source>
</evidence>
<proteinExistence type="predicted"/>
<organism evidence="2 3">
    <name type="scientific">Hypsibius exemplaris</name>
    <name type="common">Freshwater tardigrade</name>
    <dbReference type="NCBI Taxonomy" id="2072580"/>
    <lineage>
        <taxon>Eukaryota</taxon>
        <taxon>Metazoa</taxon>
        <taxon>Ecdysozoa</taxon>
        <taxon>Tardigrada</taxon>
        <taxon>Eutardigrada</taxon>
        <taxon>Parachela</taxon>
        <taxon>Hypsibioidea</taxon>
        <taxon>Hypsibiidae</taxon>
        <taxon>Hypsibius</taxon>
    </lineage>
</organism>
<comment type="caution">
    <text evidence="2">The sequence shown here is derived from an EMBL/GenBank/DDBJ whole genome shotgun (WGS) entry which is preliminary data.</text>
</comment>
<protein>
    <submittedName>
        <fullName evidence="2">Uncharacterized protein</fullName>
    </submittedName>
</protein>
<keyword evidence="3" id="KW-1185">Reference proteome</keyword>
<name>A0A1W0WH27_HYPEX</name>
<dbReference type="Proteomes" id="UP000192578">
    <property type="component" value="Unassembled WGS sequence"/>
</dbReference>
<sequence>MNSHDNDGDDESAASDEFVIGFPDDNRSSQAEDRLEAGNRHHRRSHDGDFVLDLAMRSVIVDPRDLARAVKKSYTTVKN</sequence>
<dbReference type="EMBL" id="MTYJ01000104">
    <property type="protein sequence ID" value="OQV14482.1"/>
    <property type="molecule type" value="Genomic_DNA"/>
</dbReference>
<dbReference type="AlphaFoldDB" id="A0A1W0WH27"/>